<proteinExistence type="predicted"/>
<evidence type="ECO:0000256" key="1">
    <source>
        <dbReference type="SAM" id="Phobius"/>
    </source>
</evidence>
<name>A0A9E2L358_9SPIR</name>
<keyword evidence="1" id="KW-1133">Transmembrane helix</keyword>
<organism evidence="2 3">
    <name type="scientific">Candidatus Treponema excrementipullorum</name>
    <dbReference type="NCBI Taxonomy" id="2838768"/>
    <lineage>
        <taxon>Bacteria</taxon>
        <taxon>Pseudomonadati</taxon>
        <taxon>Spirochaetota</taxon>
        <taxon>Spirochaetia</taxon>
        <taxon>Spirochaetales</taxon>
        <taxon>Treponemataceae</taxon>
        <taxon>Treponema</taxon>
    </lineage>
</organism>
<dbReference type="EMBL" id="JAHLFV010000157">
    <property type="protein sequence ID" value="MBU3850206.1"/>
    <property type="molecule type" value="Genomic_DNA"/>
</dbReference>
<reference evidence="2" key="2">
    <citation type="submission" date="2021-04" db="EMBL/GenBank/DDBJ databases">
        <authorList>
            <person name="Gilroy R."/>
        </authorList>
    </citation>
    <scope>NUCLEOTIDE SEQUENCE</scope>
    <source>
        <strain evidence="2">Gambia15-2214</strain>
    </source>
</reference>
<comment type="caution">
    <text evidence="2">The sequence shown here is derived from an EMBL/GenBank/DDBJ whole genome shotgun (WGS) entry which is preliminary data.</text>
</comment>
<evidence type="ECO:0008006" key="4">
    <source>
        <dbReference type="Google" id="ProtNLM"/>
    </source>
</evidence>
<keyword evidence="1" id="KW-0472">Membrane</keyword>
<dbReference type="Proteomes" id="UP000823914">
    <property type="component" value="Unassembled WGS sequence"/>
</dbReference>
<feature type="transmembrane region" description="Helical" evidence="1">
    <location>
        <begin position="187"/>
        <end position="212"/>
    </location>
</feature>
<gene>
    <name evidence="2" type="ORF">IAA16_06535</name>
</gene>
<evidence type="ECO:0000313" key="2">
    <source>
        <dbReference type="EMBL" id="MBU3850206.1"/>
    </source>
</evidence>
<protein>
    <recommendedName>
        <fullName evidence="4">Cobalt transport protein</fullName>
    </recommendedName>
</protein>
<reference evidence="2" key="1">
    <citation type="journal article" date="2021" name="PeerJ">
        <title>Extensive microbial diversity within the chicken gut microbiome revealed by metagenomics and culture.</title>
        <authorList>
            <person name="Gilroy R."/>
            <person name="Ravi A."/>
            <person name="Getino M."/>
            <person name="Pursley I."/>
            <person name="Horton D.L."/>
            <person name="Alikhan N.F."/>
            <person name="Baker D."/>
            <person name="Gharbi K."/>
            <person name="Hall N."/>
            <person name="Watson M."/>
            <person name="Adriaenssens E.M."/>
            <person name="Foster-Nyarko E."/>
            <person name="Jarju S."/>
            <person name="Secka A."/>
            <person name="Antonio M."/>
            <person name="Oren A."/>
            <person name="Chaudhuri R.R."/>
            <person name="La Ragione R."/>
            <person name="Hildebrand F."/>
            <person name="Pallen M.J."/>
        </authorList>
    </citation>
    <scope>NUCLEOTIDE SEQUENCE</scope>
    <source>
        <strain evidence="2">Gambia15-2214</strain>
    </source>
</reference>
<evidence type="ECO:0000313" key="3">
    <source>
        <dbReference type="Proteomes" id="UP000823914"/>
    </source>
</evidence>
<sequence length="213" mass="24025">MKLPCSVAKKTADFWNRLISPSLLFITVMLCFPAYLFQENLQILAGEMLFFLLLALTKRGKIRILTGVFIILGVTFFSLFSPYGKVLFYISSFSVTQGALETGLHRGLSLTGMVFLSQLAVTPKLRLPGKVGAFMAQMFWYLEALGQEALALKKGRILTAIDQRLYEVYWEEKEETGSSVVTETQPIFSLSGVVFSLLMFGILYFLLFYPILH</sequence>
<keyword evidence="1" id="KW-0812">Transmembrane</keyword>
<feature type="transmembrane region" description="Helical" evidence="1">
    <location>
        <begin position="18"/>
        <end position="35"/>
    </location>
</feature>
<accession>A0A9E2L358</accession>
<feature type="transmembrane region" description="Helical" evidence="1">
    <location>
        <begin position="64"/>
        <end position="83"/>
    </location>
</feature>
<dbReference type="AlphaFoldDB" id="A0A9E2L358"/>